<dbReference type="GO" id="GO:0006465">
    <property type="term" value="P:signal peptide processing"/>
    <property type="evidence" value="ECO:0007669"/>
    <property type="project" value="InterPro"/>
</dbReference>
<dbReference type="EMBL" id="HBIA01004856">
    <property type="protein sequence ID" value="CAE0230771.1"/>
    <property type="molecule type" value="Transcribed_RNA"/>
</dbReference>
<reference evidence="8" key="1">
    <citation type="submission" date="2021-01" db="EMBL/GenBank/DDBJ databases">
        <authorList>
            <person name="Corre E."/>
            <person name="Pelletier E."/>
            <person name="Niang G."/>
            <person name="Scheremetjew M."/>
            <person name="Finn R."/>
            <person name="Kale V."/>
            <person name="Holt S."/>
            <person name="Cochrane G."/>
            <person name="Meng A."/>
            <person name="Brown T."/>
            <person name="Cohen L."/>
        </authorList>
    </citation>
    <scope>NUCLEOTIDE SEQUENCE</scope>
    <source>
        <strain evidence="8">Ras09</strain>
    </source>
</reference>
<evidence type="ECO:0000313" key="8">
    <source>
        <dbReference type="EMBL" id="CAE0230771.1"/>
    </source>
</evidence>
<accession>A0A7S3FSR2</accession>
<protein>
    <recommendedName>
        <fullName evidence="9">Microsomal signal peptidase 12 kDa subunit</fullName>
    </recommendedName>
</protein>
<evidence type="ECO:0000256" key="2">
    <source>
        <dbReference type="ARBA" id="ARBA00005245"/>
    </source>
</evidence>
<comment type="similarity">
    <text evidence="2">Belongs to the SPCS1 family.</text>
</comment>
<dbReference type="InterPro" id="IPR009542">
    <property type="entry name" value="Spc1/SPCS1"/>
</dbReference>
<comment type="subcellular location">
    <subcellularLocation>
        <location evidence="1">Endoplasmic reticulum membrane</location>
        <topology evidence="1">Multi-pass membrane protein</topology>
    </subcellularLocation>
</comment>
<keyword evidence="3 7" id="KW-0812">Transmembrane</keyword>
<gene>
    <name evidence="8" type="ORF">SRAS04492_LOCUS2565</name>
</gene>
<keyword evidence="5 7" id="KW-1133">Transmembrane helix</keyword>
<name>A0A7S3FSR2_9SPIT</name>
<keyword evidence="6 7" id="KW-0472">Membrane</keyword>
<evidence type="ECO:0000256" key="7">
    <source>
        <dbReference type="SAM" id="Phobius"/>
    </source>
</evidence>
<evidence type="ECO:0008006" key="9">
    <source>
        <dbReference type="Google" id="ProtNLM"/>
    </source>
</evidence>
<evidence type="ECO:0000256" key="5">
    <source>
        <dbReference type="ARBA" id="ARBA00022989"/>
    </source>
</evidence>
<dbReference type="AlphaFoldDB" id="A0A7S3FSR2"/>
<dbReference type="GO" id="GO:0005787">
    <property type="term" value="C:signal peptidase complex"/>
    <property type="evidence" value="ECO:0007669"/>
    <property type="project" value="InterPro"/>
</dbReference>
<evidence type="ECO:0000256" key="1">
    <source>
        <dbReference type="ARBA" id="ARBA00004477"/>
    </source>
</evidence>
<evidence type="ECO:0000256" key="3">
    <source>
        <dbReference type="ARBA" id="ARBA00022692"/>
    </source>
</evidence>
<keyword evidence="4" id="KW-0256">Endoplasmic reticulum</keyword>
<feature type="transmembrane region" description="Helical" evidence="7">
    <location>
        <begin position="59"/>
        <end position="80"/>
    </location>
</feature>
<dbReference type="Pfam" id="PF06645">
    <property type="entry name" value="SPC12"/>
    <property type="match status" value="1"/>
</dbReference>
<sequence length="105" mass="12601">MEAHPCEKESFIDKLWRYVNEIDFVAQKKVDRFCQTSQLLVCLLSFALSYFYQSFQICVLAQFIWALVLLVFTMFGCPYLKTNELEWLPAEIPKQYRIEEEDKRD</sequence>
<evidence type="ECO:0000256" key="6">
    <source>
        <dbReference type="ARBA" id="ARBA00023136"/>
    </source>
</evidence>
<evidence type="ECO:0000256" key="4">
    <source>
        <dbReference type="ARBA" id="ARBA00022824"/>
    </source>
</evidence>
<organism evidence="8">
    <name type="scientific">Strombidium rassoulzadegani</name>
    <dbReference type="NCBI Taxonomy" id="1082188"/>
    <lineage>
        <taxon>Eukaryota</taxon>
        <taxon>Sar</taxon>
        <taxon>Alveolata</taxon>
        <taxon>Ciliophora</taxon>
        <taxon>Intramacronucleata</taxon>
        <taxon>Spirotrichea</taxon>
        <taxon>Oligotrichia</taxon>
        <taxon>Strombidiidae</taxon>
        <taxon>Strombidium</taxon>
    </lineage>
</organism>
<proteinExistence type="inferred from homology"/>